<keyword evidence="1" id="KW-1133">Transmembrane helix</keyword>
<comment type="caution">
    <text evidence="2">The sequence shown here is derived from an EMBL/GenBank/DDBJ whole genome shotgun (WGS) entry which is preliminary data.</text>
</comment>
<keyword evidence="1" id="KW-0812">Transmembrane</keyword>
<dbReference type="AlphaFoldDB" id="A0AA36FXJ8"/>
<dbReference type="EMBL" id="CATQJA010001122">
    <property type="protein sequence ID" value="CAJ0565871.1"/>
    <property type="molecule type" value="Genomic_DNA"/>
</dbReference>
<name>A0AA36FXJ8_9BILA</name>
<reference evidence="2" key="1">
    <citation type="submission" date="2023-06" db="EMBL/GenBank/DDBJ databases">
        <authorList>
            <person name="Delattre M."/>
        </authorList>
    </citation>
    <scope>NUCLEOTIDE SEQUENCE</scope>
    <source>
        <strain evidence="2">AF72</strain>
    </source>
</reference>
<dbReference type="EMBL" id="CATQJA010002656">
    <property type="protein sequence ID" value="CAJ0579224.1"/>
    <property type="molecule type" value="Genomic_DNA"/>
</dbReference>
<keyword evidence="1" id="KW-0472">Membrane</keyword>
<keyword evidence="4" id="KW-1185">Reference proteome</keyword>
<evidence type="ECO:0000256" key="1">
    <source>
        <dbReference type="SAM" id="Phobius"/>
    </source>
</evidence>
<feature type="transmembrane region" description="Helical" evidence="1">
    <location>
        <begin position="61"/>
        <end position="88"/>
    </location>
</feature>
<evidence type="ECO:0000313" key="4">
    <source>
        <dbReference type="Proteomes" id="UP001177023"/>
    </source>
</evidence>
<gene>
    <name evidence="3" type="ORF">MSPICULIGERA_LOCUS17454</name>
    <name evidence="2" type="ORF">MSPICULIGERA_LOCUS4498</name>
</gene>
<protein>
    <submittedName>
        <fullName evidence="2">Uncharacterized protein</fullName>
    </submittedName>
</protein>
<evidence type="ECO:0000313" key="3">
    <source>
        <dbReference type="EMBL" id="CAJ0579224.1"/>
    </source>
</evidence>
<proteinExistence type="predicted"/>
<organism evidence="2 4">
    <name type="scientific">Mesorhabditis spiculigera</name>
    <dbReference type="NCBI Taxonomy" id="96644"/>
    <lineage>
        <taxon>Eukaryota</taxon>
        <taxon>Metazoa</taxon>
        <taxon>Ecdysozoa</taxon>
        <taxon>Nematoda</taxon>
        <taxon>Chromadorea</taxon>
        <taxon>Rhabditida</taxon>
        <taxon>Rhabditina</taxon>
        <taxon>Rhabditomorpha</taxon>
        <taxon>Rhabditoidea</taxon>
        <taxon>Rhabditidae</taxon>
        <taxon>Mesorhabditinae</taxon>
        <taxon>Mesorhabditis</taxon>
    </lineage>
</organism>
<accession>A0AA36FXJ8</accession>
<feature type="non-terminal residue" evidence="2">
    <location>
        <position position="169"/>
    </location>
</feature>
<evidence type="ECO:0000313" key="2">
    <source>
        <dbReference type="EMBL" id="CAJ0565871.1"/>
    </source>
</evidence>
<dbReference type="Proteomes" id="UP001177023">
    <property type="component" value="Unassembled WGS sequence"/>
</dbReference>
<sequence length="169" mass="18496">MPGFFSDVPLGISDGGMEYADQSGIIPYFAELAACEAECALWISRCVPSTVPSGFICQLNILVFLVVIFLAVFTGVVVPITCLFCFVFGVPRRLRSWLCSGGDGRNEDEAKLNPNRSGFLSLPPVISDSDTPTPVVVIPRVRKSEHSIPLHPPKRYQKRIHWKSAGSIS</sequence>